<keyword evidence="7" id="KW-1185">Reference proteome</keyword>
<evidence type="ECO:0000256" key="3">
    <source>
        <dbReference type="ARBA" id="ARBA00023159"/>
    </source>
</evidence>
<evidence type="ECO:0000256" key="1">
    <source>
        <dbReference type="ARBA" id="ARBA00023015"/>
    </source>
</evidence>
<feature type="domain" description="HTH araC/xylS-type" evidence="5">
    <location>
        <begin position="157"/>
        <end position="255"/>
    </location>
</feature>
<dbReference type="SUPFAM" id="SSF46689">
    <property type="entry name" value="Homeodomain-like"/>
    <property type="match status" value="1"/>
</dbReference>
<dbReference type="InterPro" id="IPR050204">
    <property type="entry name" value="AraC_XylS_family_regulators"/>
</dbReference>
<comment type="caution">
    <text evidence="6">The sequence shown here is derived from an EMBL/GenBank/DDBJ whole genome shotgun (WGS) entry which is preliminary data.</text>
</comment>
<accession>A0ABQ4BZU0</accession>
<evidence type="ECO:0000259" key="5">
    <source>
        <dbReference type="PROSITE" id="PS01124"/>
    </source>
</evidence>
<dbReference type="PANTHER" id="PTHR46796">
    <property type="entry name" value="HTH-TYPE TRANSCRIPTIONAL ACTIVATOR RHAS-RELATED"/>
    <property type="match status" value="1"/>
</dbReference>
<name>A0ABQ4BZU0_9ACTN</name>
<sequence>MTSTGIGVRVRNGPAVAHYPRGATLGPRVLPCFEFVWMLTGRATWRLTGAEPHELRPGQLLLTRPGFSEHYAWDTEQPCTHGYVTFYVDDLGPLGPPDTWPLIRPATDPLPALCRYLLRAGEPRTTQVLAWLLDLFVAGPLGADDDDLSGHVSRVVDHVRAAWAAGVARPLDLDELATAARVSPGHLARLFRERYGRGPVGAVELIRLAHAAVLLERSNLTVAAVSDACGFVNPFHFSRRFRNAYGAAPRDYRTGRPSDPLDPVRRAGLLPLARRLLD</sequence>
<dbReference type="Pfam" id="PF12833">
    <property type="entry name" value="HTH_18"/>
    <property type="match status" value="1"/>
</dbReference>
<organism evidence="6 7">
    <name type="scientific">Asanoa iriomotensis</name>
    <dbReference type="NCBI Taxonomy" id="234613"/>
    <lineage>
        <taxon>Bacteria</taxon>
        <taxon>Bacillati</taxon>
        <taxon>Actinomycetota</taxon>
        <taxon>Actinomycetes</taxon>
        <taxon>Micromonosporales</taxon>
        <taxon>Micromonosporaceae</taxon>
        <taxon>Asanoa</taxon>
    </lineage>
</organism>
<keyword evidence="2" id="KW-0238">DNA-binding</keyword>
<keyword evidence="3" id="KW-0010">Activator</keyword>
<evidence type="ECO:0000256" key="2">
    <source>
        <dbReference type="ARBA" id="ARBA00023125"/>
    </source>
</evidence>
<gene>
    <name evidence="6" type="ORF">Air01nite_21480</name>
</gene>
<dbReference type="SMART" id="SM00342">
    <property type="entry name" value="HTH_ARAC"/>
    <property type="match status" value="1"/>
</dbReference>
<evidence type="ECO:0000256" key="4">
    <source>
        <dbReference type="ARBA" id="ARBA00023163"/>
    </source>
</evidence>
<protein>
    <recommendedName>
        <fullName evidence="5">HTH araC/xylS-type domain-containing protein</fullName>
    </recommendedName>
</protein>
<reference evidence="6 7" key="1">
    <citation type="submission" date="2021-01" db="EMBL/GenBank/DDBJ databases">
        <title>Whole genome shotgun sequence of Asanoa iriomotensis NBRC 100142.</title>
        <authorList>
            <person name="Komaki H."/>
            <person name="Tamura T."/>
        </authorList>
    </citation>
    <scope>NUCLEOTIDE SEQUENCE [LARGE SCALE GENOMIC DNA]</scope>
    <source>
        <strain evidence="6 7">NBRC 100142</strain>
    </source>
</reference>
<dbReference type="PROSITE" id="PS01124">
    <property type="entry name" value="HTH_ARAC_FAMILY_2"/>
    <property type="match status" value="1"/>
</dbReference>
<dbReference type="InterPro" id="IPR018062">
    <property type="entry name" value="HTH_AraC-typ_CS"/>
</dbReference>
<dbReference type="InterPro" id="IPR037923">
    <property type="entry name" value="HTH-like"/>
</dbReference>
<proteinExistence type="predicted"/>
<dbReference type="RefSeq" id="WP_203701845.1">
    <property type="nucleotide sequence ID" value="NZ_BAAALU010000008.1"/>
</dbReference>
<dbReference type="Gene3D" id="1.10.10.60">
    <property type="entry name" value="Homeodomain-like"/>
    <property type="match status" value="1"/>
</dbReference>
<dbReference type="InterPro" id="IPR009057">
    <property type="entry name" value="Homeodomain-like_sf"/>
</dbReference>
<dbReference type="InterPro" id="IPR018060">
    <property type="entry name" value="HTH_AraC"/>
</dbReference>
<evidence type="ECO:0000313" key="7">
    <source>
        <dbReference type="Proteomes" id="UP000624325"/>
    </source>
</evidence>
<evidence type="ECO:0000313" key="6">
    <source>
        <dbReference type="EMBL" id="GIF56053.1"/>
    </source>
</evidence>
<keyword evidence="4" id="KW-0804">Transcription</keyword>
<dbReference type="PROSITE" id="PS00041">
    <property type="entry name" value="HTH_ARAC_FAMILY_1"/>
    <property type="match status" value="1"/>
</dbReference>
<dbReference type="EMBL" id="BONC01000011">
    <property type="protein sequence ID" value="GIF56053.1"/>
    <property type="molecule type" value="Genomic_DNA"/>
</dbReference>
<dbReference type="Proteomes" id="UP000624325">
    <property type="component" value="Unassembled WGS sequence"/>
</dbReference>
<keyword evidence="1" id="KW-0805">Transcription regulation</keyword>
<dbReference type="SUPFAM" id="SSF51215">
    <property type="entry name" value="Regulatory protein AraC"/>
    <property type="match status" value="1"/>
</dbReference>